<reference evidence="1" key="1">
    <citation type="submission" date="2021-04" db="EMBL/GenBank/DDBJ databases">
        <title>Proteiniclasticum sedimins sp. nov., an obligate anaerobic bacterium isolated from anaerobic sludge.</title>
        <authorList>
            <person name="Liu J."/>
        </authorList>
    </citation>
    <scope>NUCLEOTIDE SEQUENCE</scope>
    <source>
        <strain evidence="1">BAD-10</strain>
    </source>
</reference>
<dbReference type="AlphaFoldDB" id="A0A941HPV8"/>
<dbReference type="NCBIfam" id="NF010218">
    <property type="entry name" value="PRK13678.2-1"/>
    <property type="match status" value="1"/>
</dbReference>
<dbReference type="InterPro" id="IPR009711">
    <property type="entry name" value="UPF0473"/>
</dbReference>
<organism evidence="1 2">
    <name type="scientific">Proteiniclasticum sediminis</name>
    <dbReference type="NCBI Taxonomy" id="2804028"/>
    <lineage>
        <taxon>Bacteria</taxon>
        <taxon>Bacillati</taxon>
        <taxon>Bacillota</taxon>
        <taxon>Clostridia</taxon>
        <taxon>Eubacteriales</taxon>
        <taxon>Clostridiaceae</taxon>
        <taxon>Proteiniclasticum</taxon>
    </lineage>
</organism>
<dbReference type="RefSeq" id="WP_211800478.1">
    <property type="nucleotide sequence ID" value="NZ_JAGSCS010000005.1"/>
</dbReference>
<dbReference type="Pfam" id="PF06949">
    <property type="entry name" value="DUF1292"/>
    <property type="match status" value="1"/>
</dbReference>
<dbReference type="EMBL" id="JAGSCS010000005">
    <property type="protein sequence ID" value="MBR0575831.1"/>
    <property type="molecule type" value="Genomic_DNA"/>
</dbReference>
<keyword evidence="2" id="KW-1185">Reference proteome</keyword>
<comment type="caution">
    <text evidence="1">The sequence shown here is derived from an EMBL/GenBank/DDBJ whole genome shotgun (WGS) entry which is preliminary data.</text>
</comment>
<gene>
    <name evidence="1" type="ORF">KCG48_05680</name>
</gene>
<dbReference type="Proteomes" id="UP000675379">
    <property type="component" value="Unassembled WGS sequence"/>
</dbReference>
<evidence type="ECO:0000313" key="1">
    <source>
        <dbReference type="EMBL" id="MBR0575831.1"/>
    </source>
</evidence>
<name>A0A941HPV8_9CLOT</name>
<proteinExistence type="predicted"/>
<sequence length="89" mass="10559">MEERMILKFKDEEGQVVELEAVAEIYLEKQKYLILAPLDEESTDEYVYRVDVNKDGQEELNVVDSDEEFMQVKKEYKNLLYRSEGGEDE</sequence>
<accession>A0A941HPV8</accession>
<evidence type="ECO:0000313" key="2">
    <source>
        <dbReference type="Proteomes" id="UP000675379"/>
    </source>
</evidence>
<protein>
    <submittedName>
        <fullName evidence="1">DUF1292 domain-containing protein</fullName>
    </submittedName>
</protein>